<reference evidence="1" key="1">
    <citation type="submission" date="2022-03" db="EMBL/GenBank/DDBJ databases">
        <title>ESBL-producing Moellerella wisconsensis and Escherichia marmotae isolated from wild game meat.</title>
        <authorList>
            <person name="Biggel M."/>
        </authorList>
    </citation>
    <scope>NUCLEOTIDE SEQUENCE</scope>
    <source>
        <strain evidence="1">W51</strain>
    </source>
</reference>
<dbReference type="RefSeq" id="WP_241542659.1">
    <property type="nucleotide sequence ID" value="NZ_CAWQWN010000001.1"/>
</dbReference>
<proteinExistence type="predicted"/>
<protein>
    <submittedName>
        <fullName evidence="1">Phage tail protein</fullName>
    </submittedName>
</protein>
<evidence type="ECO:0000313" key="1">
    <source>
        <dbReference type="EMBL" id="UNH31703.1"/>
    </source>
</evidence>
<dbReference type="Proteomes" id="UP000829116">
    <property type="component" value="Chromosome"/>
</dbReference>
<accession>A0A9Q8Q285</accession>
<sequence>MTPIFTWVPQKDFTVTNTPNVAVVSFGDGYEQRQQKGINSLLSKYSSLVFIGVDGLCGKSNIAKEVRAFLKARGAVESFLWTPSDTGVQGRYICRSWSYSKIGNVYKLTTEFEEVVR</sequence>
<dbReference type="InterPro" id="IPR010265">
    <property type="entry name" value="Phage_lambda_TipM"/>
</dbReference>
<gene>
    <name evidence="1" type="ORF">MNY72_05240</name>
</gene>
<dbReference type="Pfam" id="PF05939">
    <property type="entry name" value="Phage_min_tail"/>
    <property type="match status" value="1"/>
</dbReference>
<dbReference type="AlphaFoldDB" id="A0A9Q8Q285"/>
<name>A0A9Q8Q285_9GAMM</name>
<evidence type="ECO:0000313" key="2">
    <source>
        <dbReference type="Proteomes" id="UP000829116"/>
    </source>
</evidence>
<dbReference type="EMBL" id="CP093245">
    <property type="protein sequence ID" value="UNH31703.1"/>
    <property type="molecule type" value="Genomic_DNA"/>
</dbReference>
<organism evidence="1 2">
    <name type="scientific">Moellerella wisconsensis</name>
    <dbReference type="NCBI Taxonomy" id="158849"/>
    <lineage>
        <taxon>Bacteria</taxon>
        <taxon>Pseudomonadati</taxon>
        <taxon>Pseudomonadota</taxon>
        <taxon>Gammaproteobacteria</taxon>
        <taxon>Enterobacterales</taxon>
        <taxon>Morganellaceae</taxon>
        <taxon>Moellerella</taxon>
    </lineage>
</organism>